<feature type="binding site" evidence="9">
    <location>
        <begin position="30"/>
        <end position="37"/>
    </location>
    <ligand>
        <name>ATP</name>
        <dbReference type="ChEBI" id="CHEBI:30616"/>
    </ligand>
</feature>
<keyword evidence="9 10" id="KW-0227">DNA damage</keyword>
<reference evidence="12 13" key="1">
    <citation type="submission" date="2020-03" db="EMBL/GenBank/DDBJ databases">
        <title>Sphingomonas sp. nov., isolated from fish.</title>
        <authorList>
            <person name="Hyun D.-W."/>
            <person name="Bae J.-W."/>
        </authorList>
    </citation>
    <scope>NUCLEOTIDE SEQUENCE [LARGE SCALE GENOMIC DNA]</scope>
    <source>
        <strain evidence="12 13">HDW15C</strain>
    </source>
</reference>
<dbReference type="HAMAP" id="MF_00365">
    <property type="entry name" value="RecF"/>
    <property type="match status" value="1"/>
</dbReference>
<dbReference type="PANTHER" id="PTHR32182">
    <property type="entry name" value="DNA REPLICATION AND REPAIR PROTEIN RECF"/>
    <property type="match status" value="1"/>
</dbReference>
<dbReference type="GO" id="GO:0003697">
    <property type="term" value="F:single-stranded DNA binding"/>
    <property type="evidence" value="ECO:0007669"/>
    <property type="project" value="UniProtKB-UniRule"/>
</dbReference>
<dbReference type="SMART" id="SM00382">
    <property type="entry name" value="AAA"/>
    <property type="match status" value="1"/>
</dbReference>
<keyword evidence="8 9" id="KW-0238">DNA-binding</keyword>
<evidence type="ECO:0000256" key="8">
    <source>
        <dbReference type="ARBA" id="ARBA00023125"/>
    </source>
</evidence>
<dbReference type="GO" id="GO:0000731">
    <property type="term" value="P:DNA synthesis involved in DNA repair"/>
    <property type="evidence" value="ECO:0007669"/>
    <property type="project" value="TreeGrafter"/>
</dbReference>
<dbReference type="GO" id="GO:0006260">
    <property type="term" value="P:DNA replication"/>
    <property type="evidence" value="ECO:0007669"/>
    <property type="project" value="UniProtKB-UniRule"/>
</dbReference>
<evidence type="ECO:0000313" key="12">
    <source>
        <dbReference type="EMBL" id="QIL01496.1"/>
    </source>
</evidence>
<dbReference type="InterPro" id="IPR042174">
    <property type="entry name" value="RecF_2"/>
</dbReference>
<evidence type="ECO:0000256" key="6">
    <source>
        <dbReference type="ARBA" id="ARBA00022741"/>
    </source>
</evidence>
<dbReference type="InterPro" id="IPR018078">
    <property type="entry name" value="DNA-binding_RecF_CS"/>
</dbReference>
<dbReference type="InterPro" id="IPR027417">
    <property type="entry name" value="P-loop_NTPase"/>
</dbReference>
<evidence type="ECO:0000256" key="7">
    <source>
        <dbReference type="ARBA" id="ARBA00022840"/>
    </source>
</evidence>
<dbReference type="GO" id="GO:0006302">
    <property type="term" value="P:double-strand break repair"/>
    <property type="evidence" value="ECO:0007669"/>
    <property type="project" value="TreeGrafter"/>
</dbReference>
<evidence type="ECO:0000256" key="2">
    <source>
        <dbReference type="ARBA" id="ARBA00008016"/>
    </source>
</evidence>
<evidence type="ECO:0000256" key="1">
    <source>
        <dbReference type="ARBA" id="ARBA00004496"/>
    </source>
</evidence>
<evidence type="ECO:0000256" key="4">
    <source>
        <dbReference type="ARBA" id="ARBA00022490"/>
    </source>
</evidence>
<dbReference type="NCBIfam" id="TIGR00611">
    <property type="entry name" value="recf"/>
    <property type="match status" value="1"/>
</dbReference>
<dbReference type="PROSITE" id="PS00618">
    <property type="entry name" value="RECF_2"/>
    <property type="match status" value="1"/>
</dbReference>
<dbReference type="Gene3D" id="3.40.50.300">
    <property type="entry name" value="P-loop containing nucleotide triphosphate hydrolases"/>
    <property type="match status" value="1"/>
</dbReference>
<proteinExistence type="inferred from homology"/>
<evidence type="ECO:0000256" key="3">
    <source>
        <dbReference type="ARBA" id="ARBA00020170"/>
    </source>
</evidence>
<dbReference type="GO" id="GO:0005737">
    <property type="term" value="C:cytoplasm"/>
    <property type="evidence" value="ECO:0007669"/>
    <property type="project" value="UniProtKB-SubCell"/>
</dbReference>
<dbReference type="Proteomes" id="UP000502502">
    <property type="component" value="Chromosome"/>
</dbReference>
<keyword evidence="9 10" id="KW-0234">DNA repair</keyword>
<organism evidence="12 13">
    <name type="scientific">Sphingomonas sinipercae</name>
    <dbReference type="NCBI Taxonomy" id="2714944"/>
    <lineage>
        <taxon>Bacteria</taxon>
        <taxon>Pseudomonadati</taxon>
        <taxon>Pseudomonadota</taxon>
        <taxon>Alphaproteobacteria</taxon>
        <taxon>Sphingomonadales</taxon>
        <taxon>Sphingomonadaceae</taxon>
        <taxon>Sphingomonas</taxon>
    </lineage>
</organism>
<sequence length="352" mass="37080">MHVTRLALTDFRSYAETSLDAGPGFVLLFGENGAGKTNLLEAVSLLAPGRGLRGASLAEMARIGGSGGFAVAARLGEVEIGTGTSPATPERRQVRINSAPAAVNSLSEWLSVLWLTPAMDRLFAGTAGERRRFLDRLVLALEPDHAHHSSRYVAAMRARNKLLAEIEQADPAWLTALELQMAEHGASITGARARTVEALEGQLDATPDDQFARAAIAIEGLNAGNLADALRTGRARDAAAGRTLSGPHRQDLAVIHATKAMPASRCSTGEQKALLLGLILAHAELVAARRGAAPILLLDEVAAHLDPVRRAALFDRLEGKGQVWMTATEAQLFDGIGAASRFQVHPGGVVAA</sequence>
<keyword evidence="9 10" id="KW-0742">SOS response</keyword>
<dbReference type="AlphaFoldDB" id="A0A6G7ZKR8"/>
<accession>A0A6G7ZKR8</accession>
<dbReference type="RefSeq" id="WP_166092071.1">
    <property type="nucleotide sequence ID" value="NZ_CP049871.1"/>
</dbReference>
<gene>
    <name evidence="9 12" type="primary">recF</name>
    <name evidence="12" type="ORF">G7078_00955</name>
</gene>
<dbReference type="PROSITE" id="PS00617">
    <property type="entry name" value="RECF_1"/>
    <property type="match status" value="1"/>
</dbReference>
<dbReference type="SUPFAM" id="SSF52540">
    <property type="entry name" value="P-loop containing nucleoside triphosphate hydrolases"/>
    <property type="match status" value="1"/>
</dbReference>
<dbReference type="Pfam" id="PF02463">
    <property type="entry name" value="SMC_N"/>
    <property type="match status" value="1"/>
</dbReference>
<comment type="function">
    <text evidence="9 10">The RecF protein is involved in DNA metabolism; it is required for DNA replication and normal SOS inducibility. RecF binds preferentially to single-stranded, linear DNA. It also seems to bind ATP.</text>
</comment>
<evidence type="ECO:0000313" key="13">
    <source>
        <dbReference type="Proteomes" id="UP000502502"/>
    </source>
</evidence>
<dbReference type="KEGG" id="ssin:G7078_00955"/>
<dbReference type="InterPro" id="IPR001238">
    <property type="entry name" value="DNA-binding_RecF"/>
</dbReference>
<dbReference type="InterPro" id="IPR003593">
    <property type="entry name" value="AAA+_ATPase"/>
</dbReference>
<dbReference type="GO" id="GO:0005524">
    <property type="term" value="F:ATP binding"/>
    <property type="evidence" value="ECO:0007669"/>
    <property type="project" value="UniProtKB-UniRule"/>
</dbReference>
<dbReference type="EMBL" id="CP049871">
    <property type="protein sequence ID" value="QIL01496.1"/>
    <property type="molecule type" value="Genomic_DNA"/>
</dbReference>
<evidence type="ECO:0000256" key="9">
    <source>
        <dbReference type="HAMAP-Rule" id="MF_00365"/>
    </source>
</evidence>
<dbReference type="PANTHER" id="PTHR32182:SF0">
    <property type="entry name" value="DNA REPLICATION AND REPAIR PROTEIN RECF"/>
    <property type="match status" value="1"/>
</dbReference>
<evidence type="ECO:0000256" key="10">
    <source>
        <dbReference type="RuleBase" id="RU000578"/>
    </source>
</evidence>
<keyword evidence="5 9" id="KW-0235">DNA replication</keyword>
<keyword evidence="4 9" id="KW-0963">Cytoplasm</keyword>
<comment type="similarity">
    <text evidence="2 9 10">Belongs to the RecF family.</text>
</comment>
<name>A0A6G7ZKR8_9SPHN</name>
<evidence type="ECO:0000256" key="5">
    <source>
        <dbReference type="ARBA" id="ARBA00022705"/>
    </source>
</evidence>
<dbReference type="InterPro" id="IPR003395">
    <property type="entry name" value="RecF/RecN/SMC_N"/>
</dbReference>
<dbReference type="Gene3D" id="1.20.1050.90">
    <property type="entry name" value="RecF/RecN/SMC, N-terminal domain"/>
    <property type="match status" value="1"/>
</dbReference>
<protein>
    <recommendedName>
        <fullName evidence="3 9">DNA replication and repair protein RecF</fullName>
    </recommendedName>
</protein>
<dbReference type="GO" id="GO:0009432">
    <property type="term" value="P:SOS response"/>
    <property type="evidence" value="ECO:0007669"/>
    <property type="project" value="UniProtKB-UniRule"/>
</dbReference>
<evidence type="ECO:0000259" key="11">
    <source>
        <dbReference type="SMART" id="SM00382"/>
    </source>
</evidence>
<feature type="domain" description="AAA+ ATPase" evidence="11">
    <location>
        <begin position="22"/>
        <end position="350"/>
    </location>
</feature>
<keyword evidence="13" id="KW-1185">Reference proteome</keyword>
<keyword evidence="7 9" id="KW-0067">ATP-binding</keyword>
<comment type="subcellular location">
    <subcellularLocation>
        <location evidence="1 9 10">Cytoplasm</location>
    </subcellularLocation>
</comment>
<keyword evidence="6 9" id="KW-0547">Nucleotide-binding</keyword>